<dbReference type="GO" id="GO:0004930">
    <property type="term" value="F:G protein-coupled receptor activity"/>
    <property type="evidence" value="ECO:0007669"/>
    <property type="project" value="UniProtKB-KW"/>
</dbReference>
<proteinExistence type="inferred from homology"/>
<dbReference type="Pfam" id="PF00001">
    <property type="entry name" value="7tm_1"/>
    <property type="match status" value="1"/>
</dbReference>
<feature type="transmembrane region" description="Helical" evidence="6">
    <location>
        <begin position="256"/>
        <end position="278"/>
    </location>
</feature>
<gene>
    <name evidence="8" type="ORF">NEMVEDRAFT_v1g198014</name>
</gene>
<keyword evidence="5" id="KW-0297">G-protein coupled receptor</keyword>
<comment type="similarity">
    <text evidence="5">Belongs to the G-protein coupled receptor 1 family.</text>
</comment>
<dbReference type="GO" id="GO:0016020">
    <property type="term" value="C:membrane"/>
    <property type="evidence" value="ECO:0007669"/>
    <property type="project" value="UniProtKB-SubCell"/>
</dbReference>
<evidence type="ECO:0000256" key="2">
    <source>
        <dbReference type="ARBA" id="ARBA00022692"/>
    </source>
</evidence>
<dbReference type="OMA" id="NERFRNH"/>
<keyword evidence="4 6" id="KW-0472">Membrane</keyword>
<dbReference type="PANTHER" id="PTHR45698">
    <property type="entry name" value="TRACE AMINE-ASSOCIATED RECEPTOR 19N-RELATED"/>
    <property type="match status" value="1"/>
</dbReference>
<dbReference type="InterPro" id="IPR000276">
    <property type="entry name" value="GPCR_Rhodpsn"/>
</dbReference>
<dbReference type="FunFam" id="1.20.1070.10:FF:000368">
    <property type="entry name" value="Predicted protein"/>
    <property type="match status" value="1"/>
</dbReference>
<dbReference type="InParanoid" id="A7RJG8"/>
<dbReference type="PRINTS" id="PR00237">
    <property type="entry name" value="GPCRRHODOPSN"/>
</dbReference>
<evidence type="ECO:0000256" key="5">
    <source>
        <dbReference type="RuleBase" id="RU000688"/>
    </source>
</evidence>
<dbReference type="HOGENOM" id="CLU_009579_6_0_1"/>
<keyword evidence="5" id="KW-0675">Receptor</keyword>
<dbReference type="eggNOG" id="KOG3656">
    <property type="taxonomic scope" value="Eukaryota"/>
</dbReference>
<dbReference type="PROSITE" id="PS50262">
    <property type="entry name" value="G_PROTEIN_RECEP_F1_2"/>
    <property type="match status" value="1"/>
</dbReference>
<dbReference type="InterPro" id="IPR017452">
    <property type="entry name" value="GPCR_Rhodpsn_7TM"/>
</dbReference>
<keyword evidence="3 6" id="KW-1133">Transmembrane helix</keyword>
<name>A7RJG8_NEMVE</name>
<feature type="transmembrane region" description="Helical" evidence="6">
    <location>
        <begin position="44"/>
        <end position="69"/>
    </location>
</feature>
<reference evidence="8 9" key="1">
    <citation type="journal article" date="2007" name="Science">
        <title>Sea anemone genome reveals ancestral eumetazoan gene repertoire and genomic organization.</title>
        <authorList>
            <person name="Putnam N.H."/>
            <person name="Srivastava M."/>
            <person name="Hellsten U."/>
            <person name="Dirks B."/>
            <person name="Chapman J."/>
            <person name="Salamov A."/>
            <person name="Terry A."/>
            <person name="Shapiro H."/>
            <person name="Lindquist E."/>
            <person name="Kapitonov V.V."/>
            <person name="Jurka J."/>
            <person name="Genikhovich G."/>
            <person name="Grigoriev I.V."/>
            <person name="Lucas S.M."/>
            <person name="Steele R.E."/>
            <person name="Finnerty J.R."/>
            <person name="Technau U."/>
            <person name="Martindale M.Q."/>
            <person name="Rokhsar D.S."/>
        </authorList>
    </citation>
    <scope>NUCLEOTIDE SEQUENCE [LARGE SCALE GENOMIC DNA]</scope>
    <source>
        <strain evidence="9">CH2 X CH6</strain>
    </source>
</reference>
<dbReference type="Gene3D" id="1.20.1070.10">
    <property type="entry name" value="Rhodopsin 7-helix transmembrane proteins"/>
    <property type="match status" value="1"/>
</dbReference>
<protein>
    <recommendedName>
        <fullName evidence="7">G-protein coupled receptors family 1 profile domain-containing protein</fullName>
    </recommendedName>
</protein>
<dbReference type="CDD" id="cd00637">
    <property type="entry name" value="7tm_classA_rhodopsin-like"/>
    <property type="match status" value="1"/>
</dbReference>
<dbReference type="SMART" id="SM01381">
    <property type="entry name" value="7TM_GPCR_Srsx"/>
    <property type="match status" value="1"/>
</dbReference>
<keyword evidence="9" id="KW-1185">Reference proteome</keyword>
<feature type="transmembrane region" description="Helical" evidence="6">
    <location>
        <begin position="6"/>
        <end position="32"/>
    </location>
</feature>
<evidence type="ECO:0000313" key="8">
    <source>
        <dbReference type="EMBL" id="EDO48261.1"/>
    </source>
</evidence>
<dbReference type="SUPFAM" id="SSF81321">
    <property type="entry name" value="Family A G protein-coupled receptor-like"/>
    <property type="match status" value="1"/>
</dbReference>
<accession>A7RJG8</accession>
<evidence type="ECO:0000313" key="9">
    <source>
        <dbReference type="Proteomes" id="UP000001593"/>
    </source>
</evidence>
<evidence type="ECO:0000256" key="1">
    <source>
        <dbReference type="ARBA" id="ARBA00004370"/>
    </source>
</evidence>
<evidence type="ECO:0000256" key="6">
    <source>
        <dbReference type="SAM" id="Phobius"/>
    </source>
</evidence>
<feature type="domain" description="G-protein coupled receptors family 1 profile" evidence="7">
    <location>
        <begin position="23"/>
        <end position="276"/>
    </location>
</feature>
<evidence type="ECO:0000259" key="7">
    <source>
        <dbReference type="PROSITE" id="PS50262"/>
    </source>
</evidence>
<dbReference type="KEGG" id="nve:5520608"/>
<organism evidence="8 9">
    <name type="scientific">Nematostella vectensis</name>
    <name type="common">Starlet sea anemone</name>
    <dbReference type="NCBI Taxonomy" id="45351"/>
    <lineage>
        <taxon>Eukaryota</taxon>
        <taxon>Metazoa</taxon>
        <taxon>Cnidaria</taxon>
        <taxon>Anthozoa</taxon>
        <taxon>Hexacorallia</taxon>
        <taxon>Actiniaria</taxon>
        <taxon>Edwardsiidae</taxon>
        <taxon>Nematostella</taxon>
    </lineage>
</organism>
<dbReference type="STRING" id="45351.A7RJG8"/>
<dbReference type="EMBL" id="DS469514">
    <property type="protein sequence ID" value="EDO48261.1"/>
    <property type="molecule type" value="Genomic_DNA"/>
</dbReference>
<feature type="transmembrane region" description="Helical" evidence="6">
    <location>
        <begin position="127"/>
        <end position="148"/>
    </location>
</feature>
<comment type="subcellular location">
    <subcellularLocation>
        <location evidence="1">Membrane</location>
    </subcellularLocation>
</comment>
<feature type="transmembrane region" description="Helical" evidence="6">
    <location>
        <begin position="89"/>
        <end position="106"/>
    </location>
</feature>
<keyword evidence="5" id="KW-0807">Transducer</keyword>
<feature type="transmembrane region" description="Helical" evidence="6">
    <location>
        <begin position="168"/>
        <end position="192"/>
    </location>
</feature>
<dbReference type="FunCoup" id="A7RJG8">
    <property type="interactions" value="203"/>
</dbReference>
<dbReference type="PANTHER" id="PTHR45698:SF1">
    <property type="entry name" value="TRACE AMINE-ASSOCIATED RECEPTOR 13C-LIKE"/>
    <property type="match status" value="1"/>
</dbReference>
<feature type="transmembrane region" description="Helical" evidence="6">
    <location>
        <begin position="224"/>
        <end position="250"/>
    </location>
</feature>
<sequence>MTTAEEVAIVVAFSIVTVIGVTGNILVCLVVLLNKPMRTPMNYLLVNLAISDLLLLIFFSPTFIFKGAYTHPGGLAGDVLCSLVTGESFAWMGGYASALFLVAIAIERFYAVTNPHSNLVSITNSNLKILVVVCWLFAIAWNAIGFIVKRYNEQLGFCTMEWPADYSFKVYSALCFVVLGVIPICTMCVLYSRVIHQLWFRREVEQVNNQEADRQRRKKATKMVIVVSFIYALSWIPELSIFLIVAYAPTSIRGDIAYPASVAMVTFNSAINPIIYSFHNERFRRHLLNLLRCRVSGGRVAPNNRTVGAGHNNTSAGLQSISMSDNANKSIAGNKLENQAY</sequence>
<evidence type="ECO:0000256" key="3">
    <source>
        <dbReference type="ARBA" id="ARBA00022989"/>
    </source>
</evidence>
<evidence type="ECO:0000256" key="4">
    <source>
        <dbReference type="ARBA" id="ARBA00023136"/>
    </source>
</evidence>
<dbReference type="PROSITE" id="PS00237">
    <property type="entry name" value="G_PROTEIN_RECEP_F1_1"/>
    <property type="match status" value="1"/>
</dbReference>
<keyword evidence="2 5" id="KW-0812">Transmembrane</keyword>
<dbReference type="Proteomes" id="UP000001593">
    <property type="component" value="Unassembled WGS sequence"/>
</dbReference>
<dbReference type="PhylomeDB" id="A7RJG8"/>
<dbReference type="AlphaFoldDB" id="A7RJG8"/>